<reference evidence="1 2" key="1">
    <citation type="submission" date="2023-05" db="EMBL/GenBank/DDBJ databases">
        <title>Actinoplanes sp. NEAU-A12 genome sequencing.</title>
        <authorList>
            <person name="Wang Z.-S."/>
        </authorList>
    </citation>
    <scope>NUCLEOTIDE SEQUENCE [LARGE SCALE GENOMIC DNA]</scope>
    <source>
        <strain evidence="1 2">NEAU-A12</strain>
    </source>
</reference>
<protein>
    <recommendedName>
        <fullName evidence="3">F5/8 type C domain-containing protein</fullName>
    </recommendedName>
</protein>
<dbReference type="Gene3D" id="2.60.120.260">
    <property type="entry name" value="Galactose-binding domain-like"/>
    <property type="match status" value="1"/>
</dbReference>
<dbReference type="RefSeq" id="WP_282763150.1">
    <property type="nucleotide sequence ID" value="NZ_JASCTH010000018.1"/>
</dbReference>
<evidence type="ECO:0008006" key="3">
    <source>
        <dbReference type="Google" id="ProtNLM"/>
    </source>
</evidence>
<dbReference type="InterPro" id="IPR008979">
    <property type="entry name" value="Galactose-bd-like_sf"/>
</dbReference>
<gene>
    <name evidence="1" type="ORF">QLQ12_26305</name>
</gene>
<dbReference type="SUPFAM" id="SSF49785">
    <property type="entry name" value="Galactose-binding domain-like"/>
    <property type="match status" value="1"/>
</dbReference>
<evidence type="ECO:0000313" key="2">
    <source>
        <dbReference type="Proteomes" id="UP001241758"/>
    </source>
</evidence>
<evidence type="ECO:0000313" key="1">
    <source>
        <dbReference type="EMBL" id="MDI6102136.1"/>
    </source>
</evidence>
<comment type="caution">
    <text evidence="1">The sequence shown here is derived from an EMBL/GenBank/DDBJ whole genome shotgun (WGS) entry which is preliminary data.</text>
</comment>
<accession>A0ABT6WQX3</accession>
<dbReference type="Proteomes" id="UP001241758">
    <property type="component" value="Unassembled WGS sequence"/>
</dbReference>
<organism evidence="1 2">
    <name type="scientific">Actinoplanes sandaracinus</name>
    <dbReference type="NCBI Taxonomy" id="3045177"/>
    <lineage>
        <taxon>Bacteria</taxon>
        <taxon>Bacillati</taxon>
        <taxon>Actinomycetota</taxon>
        <taxon>Actinomycetes</taxon>
        <taxon>Micromonosporales</taxon>
        <taxon>Micromonosporaceae</taxon>
        <taxon>Actinoplanes</taxon>
    </lineage>
</organism>
<sequence length="254" mass="26584">MKTIAALLCALPPASPAPDPVHLAVDPKNLPITTGQCNARNLSVRLSNTSGQPVYADAHLSAPPALHLQRTLVSTWLSPGYTRAVPVRVSAATGTPAGTRLVRVSSGGQRVDVPVTVTAPATSAPLTSRAARVTASSFRAVTPICGAADGDPVSLWADSTNRRWPDWHQLDWDVGITASRVDVVTLPAAQGGLRDWDVQVWADGAWQTVAAVRGNTAARVNSTFTPRVTKAVRILTLAGNGLGDQSRIVEVAVS</sequence>
<name>A0ABT6WQX3_9ACTN</name>
<keyword evidence="2" id="KW-1185">Reference proteome</keyword>
<proteinExistence type="predicted"/>
<dbReference type="EMBL" id="JASCTH010000018">
    <property type="protein sequence ID" value="MDI6102136.1"/>
    <property type="molecule type" value="Genomic_DNA"/>
</dbReference>